<feature type="transmembrane region" description="Helical" evidence="1">
    <location>
        <begin position="31"/>
        <end position="55"/>
    </location>
</feature>
<name>V2XJD2_9FIRM</name>
<evidence type="ECO:0000313" key="2">
    <source>
        <dbReference type="EMBL" id="ESL02274.1"/>
    </source>
</evidence>
<keyword evidence="1" id="KW-1133">Transmembrane helix</keyword>
<feature type="transmembrane region" description="Helical" evidence="1">
    <location>
        <begin position="67"/>
        <end position="88"/>
    </location>
</feature>
<organism evidence="2 3">
    <name type="scientific">Catonella morbi ATCC 51271</name>
    <dbReference type="NCBI Taxonomy" id="592026"/>
    <lineage>
        <taxon>Bacteria</taxon>
        <taxon>Bacillati</taxon>
        <taxon>Bacillota</taxon>
        <taxon>Clostridia</taxon>
        <taxon>Lachnospirales</taxon>
        <taxon>Lachnospiraceae</taxon>
        <taxon>Catonella</taxon>
    </lineage>
</organism>
<gene>
    <name evidence="2" type="ORF">GCWU0000282_002408</name>
</gene>
<feature type="transmembrane region" description="Helical" evidence="1">
    <location>
        <begin position="108"/>
        <end position="128"/>
    </location>
</feature>
<protein>
    <submittedName>
        <fullName evidence="2">Uncharacterized protein</fullName>
    </submittedName>
</protein>
<keyword evidence="1" id="KW-0812">Transmembrane</keyword>
<keyword evidence="1" id="KW-0472">Membrane</keyword>
<keyword evidence="3" id="KW-1185">Reference proteome</keyword>
<dbReference type="HOGENOM" id="CLU_1923793_0_0_9"/>
<dbReference type="RefSeq" id="WP_023355268.1">
    <property type="nucleotide sequence ID" value="NZ_KI535369.1"/>
</dbReference>
<reference evidence="2 3" key="1">
    <citation type="submission" date="2013-06" db="EMBL/GenBank/DDBJ databases">
        <authorList>
            <person name="Weinstock G."/>
            <person name="Sodergren E."/>
            <person name="Clifton S."/>
            <person name="Fulton L."/>
            <person name="Fulton B."/>
            <person name="Courtney L."/>
            <person name="Fronick C."/>
            <person name="Harrison M."/>
            <person name="Strong C."/>
            <person name="Farmer C."/>
            <person name="Delahaunty K."/>
            <person name="Markovic C."/>
            <person name="Hall O."/>
            <person name="Minx P."/>
            <person name="Tomlinson C."/>
            <person name="Mitreva M."/>
            <person name="Nelson J."/>
            <person name="Hou S."/>
            <person name="Wollam A."/>
            <person name="Pepin K.H."/>
            <person name="Johnson M."/>
            <person name="Bhonagiri V."/>
            <person name="Nash W.E."/>
            <person name="Warren W."/>
            <person name="Chinwalla A."/>
            <person name="Mardis E.R."/>
            <person name="Wilson R.K."/>
        </authorList>
    </citation>
    <scope>NUCLEOTIDE SEQUENCE [LARGE SCALE GENOMIC DNA]</scope>
    <source>
        <strain evidence="2 3">ATCC 51271</strain>
    </source>
</reference>
<evidence type="ECO:0000256" key="1">
    <source>
        <dbReference type="SAM" id="Phobius"/>
    </source>
</evidence>
<evidence type="ECO:0000313" key="3">
    <source>
        <dbReference type="Proteomes" id="UP000018227"/>
    </source>
</evidence>
<proteinExistence type="predicted"/>
<dbReference type="AlphaFoldDB" id="V2XJD2"/>
<sequence>MKFILKIGMNVGACYLLMILCAGITRELLVSGILGVFLYAILNFVLLYIVNLFFNKIAFLKLSTDKNLCSITLGVLILGLYFWCKVIFSDYFYHNGIVAGVIEKDIDNLLAIDCLIMFILSIPLNIILRKYKVKFLQY</sequence>
<feature type="transmembrane region" description="Helical" evidence="1">
    <location>
        <begin position="7"/>
        <end position="25"/>
    </location>
</feature>
<dbReference type="Proteomes" id="UP000018227">
    <property type="component" value="Unassembled WGS sequence"/>
</dbReference>
<comment type="caution">
    <text evidence="2">The sequence shown here is derived from an EMBL/GenBank/DDBJ whole genome shotgun (WGS) entry which is preliminary data.</text>
</comment>
<dbReference type="EMBL" id="ACIL03000016">
    <property type="protein sequence ID" value="ESL02274.1"/>
    <property type="molecule type" value="Genomic_DNA"/>
</dbReference>
<accession>V2XJD2</accession>